<organism evidence="2 3">
    <name type="scientific">Ectocarpus siliculosus</name>
    <name type="common">Brown alga</name>
    <name type="synonym">Conferva siliculosa</name>
    <dbReference type="NCBI Taxonomy" id="2880"/>
    <lineage>
        <taxon>Eukaryota</taxon>
        <taxon>Sar</taxon>
        <taxon>Stramenopiles</taxon>
        <taxon>Ochrophyta</taxon>
        <taxon>PX clade</taxon>
        <taxon>Phaeophyceae</taxon>
        <taxon>Ectocarpales</taxon>
        <taxon>Ectocarpaceae</taxon>
        <taxon>Ectocarpus</taxon>
    </lineage>
</organism>
<feature type="compositionally biased region" description="Gly residues" evidence="1">
    <location>
        <begin position="454"/>
        <end position="464"/>
    </location>
</feature>
<feature type="region of interest" description="Disordered" evidence="1">
    <location>
        <begin position="420"/>
        <end position="464"/>
    </location>
</feature>
<keyword evidence="3" id="KW-1185">Reference proteome</keyword>
<sequence length="595" mass="61878">MHLNKVRSPHYHRTQYLSNLGIWAKKEAKHLNSSRQTEARYKSNLTPEAAVAAKKNPSSTTTTTPGEPSPVPPPRPPGTPSDEALLAAATSRTAGSARPHPAAGEAAAVSEVVPSESPRPQPAPRSGGHDHPRRQEEEETGSPPSEASGGGSGGEAVPPQPTSTGAGGKVGVVAAAVGASSLAGEALDGEEGGQDTAVVAAAAVAVAVTAPARSQPSAGAATAAPPASAAGTADSLGATDSSADDSSTTAAVPAATQRRNEQISPSSAAAPVPAASTPAAAIIPPLPGAPAAAQPTSSSSSPSSHRLRSARTVADPLKVGSPPLRAVRPPRRDIRRDYLTNLGMKRAVVAGPGDARTPPPMIRRSSFIESVENPVEEQLKDPNAGEITLEGVLRVVGSILTGGNSTKKEREPRPCRTCERLRAGNSSGSSANSSPTVGWHGGAQDCRGGKGRRGVQGSGGGEGEGSVVEFAPCRHKHVDFAPVVSAVYVPVHSEYSDRVRRSYWNSAGEIREMVYRNMIEFDAEEYNWENVAEEEDMYFCEETGEFIHPIFFDSQEEAREVRATSSSATSSSDRDGEEHVEYINEGRGLPVMQQR</sequence>
<proteinExistence type="predicted"/>
<feature type="region of interest" description="Disordered" evidence="1">
    <location>
        <begin position="209"/>
        <end position="328"/>
    </location>
</feature>
<feature type="region of interest" description="Disordered" evidence="1">
    <location>
        <begin position="32"/>
        <end position="168"/>
    </location>
</feature>
<feature type="compositionally biased region" description="Low complexity" evidence="1">
    <location>
        <begin position="57"/>
        <end position="66"/>
    </location>
</feature>
<dbReference type="eggNOG" id="ENOG502SGMP">
    <property type="taxonomic scope" value="Eukaryota"/>
</dbReference>
<feature type="compositionally biased region" description="Pro residues" evidence="1">
    <location>
        <begin position="67"/>
        <end position="79"/>
    </location>
</feature>
<dbReference type="AlphaFoldDB" id="D8LCA6"/>
<gene>
    <name evidence="2" type="ORF">Esi_0100_0046</name>
</gene>
<reference evidence="2 3" key="1">
    <citation type="journal article" date="2010" name="Nature">
        <title>The Ectocarpus genome and the independent evolution of multicellularity in brown algae.</title>
        <authorList>
            <person name="Cock J.M."/>
            <person name="Sterck L."/>
            <person name="Rouze P."/>
            <person name="Scornet D."/>
            <person name="Allen A.E."/>
            <person name="Amoutzias G."/>
            <person name="Anthouard V."/>
            <person name="Artiguenave F."/>
            <person name="Aury J.M."/>
            <person name="Badger J.H."/>
            <person name="Beszteri B."/>
            <person name="Billiau K."/>
            <person name="Bonnet E."/>
            <person name="Bothwell J.H."/>
            <person name="Bowler C."/>
            <person name="Boyen C."/>
            <person name="Brownlee C."/>
            <person name="Carrano C.J."/>
            <person name="Charrier B."/>
            <person name="Cho G.Y."/>
            <person name="Coelho S.M."/>
            <person name="Collen J."/>
            <person name="Corre E."/>
            <person name="Da Silva C."/>
            <person name="Delage L."/>
            <person name="Delaroque N."/>
            <person name="Dittami S.M."/>
            <person name="Doulbeau S."/>
            <person name="Elias M."/>
            <person name="Farnham G."/>
            <person name="Gachon C.M."/>
            <person name="Gschloessl B."/>
            <person name="Heesch S."/>
            <person name="Jabbari K."/>
            <person name="Jubin C."/>
            <person name="Kawai H."/>
            <person name="Kimura K."/>
            <person name="Kloareg B."/>
            <person name="Kupper F.C."/>
            <person name="Lang D."/>
            <person name="Le Bail A."/>
            <person name="Leblanc C."/>
            <person name="Lerouge P."/>
            <person name="Lohr M."/>
            <person name="Lopez P.J."/>
            <person name="Martens C."/>
            <person name="Maumus F."/>
            <person name="Michel G."/>
            <person name="Miranda-Saavedra D."/>
            <person name="Morales J."/>
            <person name="Moreau H."/>
            <person name="Motomura T."/>
            <person name="Nagasato C."/>
            <person name="Napoli C.A."/>
            <person name="Nelson D.R."/>
            <person name="Nyvall-Collen P."/>
            <person name="Peters A.F."/>
            <person name="Pommier C."/>
            <person name="Potin P."/>
            <person name="Poulain J."/>
            <person name="Quesneville H."/>
            <person name="Read B."/>
            <person name="Rensing S.A."/>
            <person name="Ritter A."/>
            <person name="Rousvoal S."/>
            <person name="Samanta M."/>
            <person name="Samson G."/>
            <person name="Schroeder D.C."/>
            <person name="Segurens B."/>
            <person name="Strittmatter M."/>
            <person name="Tonon T."/>
            <person name="Tregear J.W."/>
            <person name="Valentin K."/>
            <person name="von Dassow P."/>
            <person name="Yamagishi T."/>
            <person name="Van de Peer Y."/>
            <person name="Wincker P."/>
        </authorList>
    </citation>
    <scope>NUCLEOTIDE SEQUENCE [LARGE SCALE GENOMIC DNA]</scope>
    <source>
        <strain evidence="3">Ec32 / CCAP1310/4</strain>
    </source>
</reference>
<evidence type="ECO:0000313" key="2">
    <source>
        <dbReference type="EMBL" id="CBN78142.1"/>
    </source>
</evidence>
<evidence type="ECO:0000313" key="3">
    <source>
        <dbReference type="Proteomes" id="UP000002630"/>
    </source>
</evidence>
<name>D8LCA6_ECTSI</name>
<feature type="compositionally biased region" description="Low complexity" evidence="1">
    <location>
        <begin position="217"/>
        <end position="256"/>
    </location>
</feature>
<accession>D8LCA6</accession>
<dbReference type="OrthoDB" id="47760at2759"/>
<feature type="compositionally biased region" description="Low complexity" evidence="1">
    <location>
        <begin position="263"/>
        <end position="304"/>
    </location>
</feature>
<dbReference type="EMBL" id="FN649760">
    <property type="protein sequence ID" value="CBN78142.1"/>
    <property type="molecule type" value="Genomic_DNA"/>
</dbReference>
<protein>
    <submittedName>
        <fullName evidence="2">Uncharacterized protein</fullName>
    </submittedName>
</protein>
<feature type="compositionally biased region" description="Low complexity" evidence="1">
    <location>
        <begin position="80"/>
        <end position="116"/>
    </location>
</feature>
<dbReference type="InParanoid" id="D8LCA6"/>
<feature type="compositionally biased region" description="Basic and acidic residues" evidence="1">
    <location>
        <begin position="127"/>
        <end position="136"/>
    </location>
</feature>
<evidence type="ECO:0000256" key="1">
    <source>
        <dbReference type="SAM" id="MobiDB-lite"/>
    </source>
</evidence>
<feature type="compositionally biased region" description="Low complexity" evidence="1">
    <location>
        <begin position="423"/>
        <end position="434"/>
    </location>
</feature>
<feature type="region of interest" description="Disordered" evidence="1">
    <location>
        <begin position="558"/>
        <end position="595"/>
    </location>
</feature>
<dbReference type="Proteomes" id="UP000002630">
    <property type="component" value="Unassembled WGS sequence"/>
</dbReference>
<feature type="compositionally biased region" description="Basic and acidic residues" evidence="1">
    <location>
        <begin position="572"/>
        <end position="584"/>
    </location>
</feature>